<reference evidence="1 2" key="1">
    <citation type="submission" date="2017-07" db="EMBL/GenBank/DDBJ databases">
        <title>Mechanisms for carbon and nitrogen cycling indicate functional differentiation within the Candidate Phyla Radiation.</title>
        <authorList>
            <person name="Danczak R.E."/>
            <person name="Johnston M.D."/>
            <person name="Kenah C."/>
            <person name="Slattery M."/>
            <person name="Wrighton K.C."/>
            <person name="Wilkins M.J."/>
        </authorList>
    </citation>
    <scope>NUCLEOTIDE SEQUENCE [LARGE SCALE GENOMIC DNA]</scope>
    <source>
        <strain evidence="1">Licking1014_2</strain>
    </source>
</reference>
<evidence type="ECO:0000313" key="2">
    <source>
        <dbReference type="Proteomes" id="UP000318711"/>
    </source>
</evidence>
<proteinExistence type="predicted"/>
<accession>A0A554LU83</accession>
<comment type="caution">
    <text evidence="1">The sequence shown here is derived from an EMBL/GenBank/DDBJ whole genome shotgun (WGS) entry which is preliminary data.</text>
</comment>
<organism evidence="1 2">
    <name type="scientific">Candidatus Berkelbacteria bacterium Licking1014_2</name>
    <dbReference type="NCBI Taxonomy" id="2017146"/>
    <lineage>
        <taxon>Bacteria</taxon>
        <taxon>Candidatus Berkelbacteria</taxon>
    </lineage>
</organism>
<name>A0A554LU83_9BACT</name>
<gene>
    <name evidence="1" type="ORF">CEN88_354</name>
</gene>
<sequence>MKKESSLVFRILARGAKDLGCEYEEKEGKLFLHFANPGTVVLGNGEGTGRELSSTEEAGARDILQLNSKWEREDDTLTIAQQKCYIVEVLTSART</sequence>
<evidence type="ECO:0000313" key="1">
    <source>
        <dbReference type="EMBL" id="TSC96428.1"/>
    </source>
</evidence>
<dbReference type="AlphaFoldDB" id="A0A554LU83"/>
<dbReference type="Proteomes" id="UP000318711">
    <property type="component" value="Unassembled WGS sequence"/>
</dbReference>
<dbReference type="EMBL" id="VMGL01000040">
    <property type="protein sequence ID" value="TSC96428.1"/>
    <property type="molecule type" value="Genomic_DNA"/>
</dbReference>
<protein>
    <submittedName>
        <fullName evidence="1">Uncharacterized protein</fullName>
    </submittedName>
</protein>